<evidence type="ECO:0000256" key="5">
    <source>
        <dbReference type="ARBA" id="ARBA00022729"/>
    </source>
</evidence>
<dbReference type="GO" id="GO:0015344">
    <property type="term" value="F:siderophore uptake transmembrane transporter activity"/>
    <property type="evidence" value="ECO:0007669"/>
    <property type="project" value="TreeGrafter"/>
</dbReference>
<dbReference type="EMBL" id="BHXQ01000005">
    <property type="protein sequence ID" value="GCC52666.1"/>
    <property type="molecule type" value="Genomic_DNA"/>
</dbReference>
<evidence type="ECO:0000256" key="8">
    <source>
        <dbReference type="SAM" id="SignalP"/>
    </source>
</evidence>
<dbReference type="Gene3D" id="2.170.130.10">
    <property type="entry name" value="TonB-dependent receptor, plug domain"/>
    <property type="match status" value="1"/>
</dbReference>
<keyword evidence="7" id="KW-0998">Cell outer membrane</keyword>
<dbReference type="InterPro" id="IPR037066">
    <property type="entry name" value="Plug_dom_sf"/>
</dbReference>
<dbReference type="Pfam" id="PF13715">
    <property type="entry name" value="CarbopepD_reg_2"/>
    <property type="match status" value="1"/>
</dbReference>
<dbReference type="InterPro" id="IPR008969">
    <property type="entry name" value="CarboxyPept-like_regulatory"/>
</dbReference>
<evidence type="ECO:0000256" key="4">
    <source>
        <dbReference type="ARBA" id="ARBA00022692"/>
    </source>
</evidence>
<gene>
    <name evidence="10" type="ORF">SanaruYs_29040</name>
</gene>
<dbReference type="Pfam" id="PF07715">
    <property type="entry name" value="Plug"/>
    <property type="match status" value="1"/>
</dbReference>
<dbReference type="PANTHER" id="PTHR30069:SF29">
    <property type="entry name" value="HEMOGLOBIN AND HEMOGLOBIN-HAPTOGLOBIN-BINDING PROTEIN 1-RELATED"/>
    <property type="match status" value="1"/>
</dbReference>
<keyword evidence="4" id="KW-0812">Transmembrane</keyword>
<keyword evidence="2" id="KW-0813">Transport</keyword>
<reference evidence="10 11" key="1">
    <citation type="submission" date="2018-11" db="EMBL/GenBank/DDBJ databases">
        <title>Chryseotalea sanarue gen. nov., sp., nov., a member of the family Cytophagaceae, isolated from a brackish lake in Hamamatsu Japan.</title>
        <authorList>
            <person name="Maejima Y."/>
            <person name="Iino T."/>
            <person name="Muraguchi Y."/>
            <person name="Fukuda K."/>
            <person name="Ohkuma M."/>
            <person name="Moriuchi R."/>
            <person name="Dohra H."/>
            <person name="Kimbara K."/>
            <person name="Shintani M."/>
        </authorList>
    </citation>
    <scope>NUCLEOTIDE SEQUENCE [LARGE SCALE GENOMIC DNA]</scope>
    <source>
        <strain evidence="10 11">Ys</strain>
    </source>
</reference>
<dbReference type="Gene3D" id="2.40.170.20">
    <property type="entry name" value="TonB-dependent receptor, beta-barrel domain"/>
    <property type="match status" value="1"/>
</dbReference>
<dbReference type="InterPro" id="IPR012910">
    <property type="entry name" value="Plug_dom"/>
</dbReference>
<dbReference type="Proteomes" id="UP000288227">
    <property type="component" value="Unassembled WGS sequence"/>
</dbReference>
<dbReference type="GO" id="GO:0044718">
    <property type="term" value="P:siderophore transmembrane transport"/>
    <property type="evidence" value="ECO:0007669"/>
    <property type="project" value="TreeGrafter"/>
</dbReference>
<protein>
    <recommendedName>
        <fullName evidence="9">TonB-dependent receptor plug domain-containing protein</fullName>
    </recommendedName>
</protein>
<dbReference type="GO" id="GO:0009279">
    <property type="term" value="C:cell outer membrane"/>
    <property type="evidence" value="ECO:0007669"/>
    <property type="project" value="UniProtKB-SubCell"/>
</dbReference>
<dbReference type="PANTHER" id="PTHR30069">
    <property type="entry name" value="TONB-DEPENDENT OUTER MEMBRANE RECEPTOR"/>
    <property type="match status" value="1"/>
</dbReference>
<proteinExistence type="predicted"/>
<keyword evidence="11" id="KW-1185">Reference proteome</keyword>
<feature type="chain" id="PRO_5019194937" description="TonB-dependent receptor plug domain-containing protein" evidence="8">
    <location>
        <begin position="19"/>
        <end position="759"/>
    </location>
</feature>
<feature type="domain" description="TonB-dependent receptor plug" evidence="9">
    <location>
        <begin position="123"/>
        <end position="218"/>
    </location>
</feature>
<evidence type="ECO:0000256" key="6">
    <source>
        <dbReference type="ARBA" id="ARBA00023136"/>
    </source>
</evidence>
<evidence type="ECO:0000256" key="3">
    <source>
        <dbReference type="ARBA" id="ARBA00022452"/>
    </source>
</evidence>
<comment type="subcellular location">
    <subcellularLocation>
        <location evidence="1">Cell outer membrane</location>
        <topology evidence="1">Multi-pass membrane protein</topology>
    </subcellularLocation>
</comment>
<accession>A0A401UCQ3</accession>
<dbReference type="InterPro" id="IPR039426">
    <property type="entry name" value="TonB-dep_rcpt-like"/>
</dbReference>
<dbReference type="SUPFAM" id="SSF56935">
    <property type="entry name" value="Porins"/>
    <property type="match status" value="1"/>
</dbReference>
<dbReference type="InterPro" id="IPR036942">
    <property type="entry name" value="Beta-barrel_TonB_sf"/>
</dbReference>
<name>A0A401UCQ3_9BACT</name>
<dbReference type="RefSeq" id="WP_127123320.1">
    <property type="nucleotide sequence ID" value="NZ_BHXQ01000005.1"/>
</dbReference>
<keyword evidence="5 8" id="KW-0732">Signal</keyword>
<dbReference type="OrthoDB" id="9803050at2"/>
<evidence type="ECO:0000256" key="7">
    <source>
        <dbReference type="ARBA" id="ARBA00023237"/>
    </source>
</evidence>
<evidence type="ECO:0000313" key="11">
    <source>
        <dbReference type="Proteomes" id="UP000288227"/>
    </source>
</evidence>
<comment type="caution">
    <text evidence="10">The sequence shown here is derived from an EMBL/GenBank/DDBJ whole genome shotgun (WGS) entry which is preliminary data.</text>
</comment>
<feature type="signal peptide" evidence="8">
    <location>
        <begin position="1"/>
        <end position="18"/>
    </location>
</feature>
<dbReference type="SUPFAM" id="SSF49464">
    <property type="entry name" value="Carboxypeptidase regulatory domain-like"/>
    <property type="match status" value="1"/>
</dbReference>
<organism evidence="10 11">
    <name type="scientific">Chryseotalea sanaruensis</name>
    <dbReference type="NCBI Taxonomy" id="2482724"/>
    <lineage>
        <taxon>Bacteria</taxon>
        <taxon>Pseudomonadati</taxon>
        <taxon>Bacteroidota</taxon>
        <taxon>Cytophagia</taxon>
        <taxon>Cytophagales</taxon>
        <taxon>Chryseotaleaceae</taxon>
        <taxon>Chryseotalea</taxon>
    </lineage>
</organism>
<evidence type="ECO:0000256" key="1">
    <source>
        <dbReference type="ARBA" id="ARBA00004571"/>
    </source>
</evidence>
<dbReference type="Gene3D" id="2.60.40.1120">
    <property type="entry name" value="Carboxypeptidase-like, regulatory domain"/>
    <property type="match status" value="1"/>
</dbReference>
<evidence type="ECO:0000259" key="9">
    <source>
        <dbReference type="Pfam" id="PF07715"/>
    </source>
</evidence>
<keyword evidence="6" id="KW-0472">Membrane</keyword>
<keyword evidence="3" id="KW-1134">Transmembrane beta strand</keyword>
<evidence type="ECO:0000256" key="2">
    <source>
        <dbReference type="ARBA" id="ARBA00022448"/>
    </source>
</evidence>
<dbReference type="AlphaFoldDB" id="A0A401UCQ3"/>
<sequence>MRGLCVLLLSLISLSAFNQDFTIAGKVLDNEGEALPLAHILIPINDKAFVTDVNGKFSFSYPTGSLMLEIRYTGYTTFRKSFDVKKDTTLIIKLQMNSEQLNEVVIKSSQILQSDQLISTRSSTLTLSEKEINAIPVLGGEADLIKTIQLLPGVSKGIEGTTDLFVRGGAADQNLVLLDGSPVYNTGHLFGFLSVFNPDILEGVESINGAFPANYGGRLSSILNVNTKSRMAEKTMVSGNIGLLASRLMIRQPILKNKLEIWVAGRRTYVDQVVKAVGETLPYFFYDVNAKIIYQANKKDRFEFTHYVGEDVLNFVRTGRDTASNFRFTSDFTIANSGQTFLWKRKMNEALNSTLRLYRTSFRYSIENQFEESRLFTNSNILDWGANWTLTQKLTDAFSQTLGFDIVQHQVSPNVITTSGEISQLLESSNTQAQKSFESSLFYQADGKLGKDWSWSTGIRLSSVGINNTFYLNPEPRLAIRYQVKENAALKASYSRMAQYIHRVSSAAVAFPTDIWYPVTDRVVPQTADQFTLAFNQNLPKRNLFISLETYYKDLNNLIGYREGTNLFLNTSFEDQLIQGSGQAYGFEVLIKKEKGKFTGWISYTLSKSLRQYDEVNQGNWFLARYDRRHNGALVLNYELNKHFSLSGVFEFISGSRFTPIIGQYIVPSTTLGGVQLIPVYASINSVKLADTHRLDLGLKYQSLASKKFRSEWFVGVYNTYNRATPLGINIVPNPDGSFRYEQPGLFGLLPFISYGFKF</sequence>
<evidence type="ECO:0000313" key="10">
    <source>
        <dbReference type="EMBL" id="GCC52666.1"/>
    </source>
</evidence>